<keyword evidence="3 6" id="KW-0067">ATP-binding</keyword>
<dbReference type="RefSeq" id="WP_160801295.1">
    <property type="nucleotide sequence ID" value="NZ_WUUL01000005.1"/>
</dbReference>
<evidence type="ECO:0000313" key="7">
    <source>
        <dbReference type="Proteomes" id="UP000430692"/>
    </source>
</evidence>
<comment type="caution">
    <text evidence="6">The sequence shown here is derived from an EMBL/GenBank/DDBJ whole genome shotgun (WGS) entry which is preliminary data.</text>
</comment>
<dbReference type="GO" id="GO:0005524">
    <property type="term" value="F:ATP binding"/>
    <property type="evidence" value="ECO:0007669"/>
    <property type="project" value="UniProtKB-KW"/>
</dbReference>
<dbReference type="Pfam" id="PF00005">
    <property type="entry name" value="ABC_tran"/>
    <property type="match status" value="1"/>
</dbReference>
<dbReference type="SUPFAM" id="SSF52540">
    <property type="entry name" value="P-loop containing nucleoside triphosphate hydrolases"/>
    <property type="match status" value="1"/>
</dbReference>
<dbReference type="SMART" id="SM00382">
    <property type="entry name" value="AAA"/>
    <property type="match status" value="1"/>
</dbReference>
<feature type="domain" description="ABC transporter" evidence="5">
    <location>
        <begin position="3"/>
        <end position="240"/>
    </location>
</feature>
<dbReference type="PANTHER" id="PTHR42794:SF1">
    <property type="entry name" value="HEMIN IMPORT ATP-BINDING PROTEIN HMUV"/>
    <property type="match status" value="1"/>
</dbReference>
<dbReference type="CDD" id="cd03214">
    <property type="entry name" value="ABC_Iron-Siderophores_B12_Hemin"/>
    <property type="match status" value="1"/>
</dbReference>
<evidence type="ECO:0000259" key="5">
    <source>
        <dbReference type="PROSITE" id="PS50893"/>
    </source>
</evidence>
<keyword evidence="1" id="KW-0813">Transport</keyword>
<dbReference type="InterPro" id="IPR027417">
    <property type="entry name" value="P-loop_NTPase"/>
</dbReference>
<keyword evidence="4" id="KW-1278">Translocase</keyword>
<dbReference type="Gene3D" id="3.40.50.300">
    <property type="entry name" value="P-loop containing nucleotide triphosphate hydrolases"/>
    <property type="match status" value="1"/>
</dbReference>
<evidence type="ECO:0000313" key="6">
    <source>
        <dbReference type="EMBL" id="MXQ53940.1"/>
    </source>
</evidence>
<evidence type="ECO:0000256" key="3">
    <source>
        <dbReference type="ARBA" id="ARBA00022840"/>
    </source>
</evidence>
<dbReference type="AlphaFoldDB" id="A0A6I4VVQ2"/>
<accession>A0A6I4VVQ2</accession>
<reference evidence="6 7" key="1">
    <citation type="submission" date="2019-12" db="EMBL/GenBank/DDBJ databases">
        <title>Whole-genome analyses of novel actinobacteria.</title>
        <authorList>
            <person name="Sahin N."/>
            <person name="Saygin H."/>
        </authorList>
    </citation>
    <scope>NUCLEOTIDE SEQUENCE [LARGE SCALE GENOMIC DNA]</scope>
    <source>
        <strain evidence="6 7">KC615</strain>
    </source>
</reference>
<protein>
    <submittedName>
        <fullName evidence="6">ATP-binding cassette domain-containing protein</fullName>
    </submittedName>
</protein>
<dbReference type="Proteomes" id="UP000430692">
    <property type="component" value="Unassembled WGS sequence"/>
</dbReference>
<dbReference type="EMBL" id="WUUL01000005">
    <property type="protein sequence ID" value="MXQ53940.1"/>
    <property type="molecule type" value="Genomic_DNA"/>
</dbReference>
<keyword evidence="7" id="KW-1185">Reference proteome</keyword>
<proteinExistence type="predicted"/>
<dbReference type="PROSITE" id="PS50893">
    <property type="entry name" value="ABC_TRANSPORTER_2"/>
    <property type="match status" value="1"/>
</dbReference>
<organism evidence="6 7">
    <name type="scientific">Shimazuella alba</name>
    <dbReference type="NCBI Taxonomy" id="2690964"/>
    <lineage>
        <taxon>Bacteria</taxon>
        <taxon>Bacillati</taxon>
        <taxon>Bacillota</taxon>
        <taxon>Bacilli</taxon>
        <taxon>Bacillales</taxon>
        <taxon>Thermoactinomycetaceae</taxon>
        <taxon>Shimazuella</taxon>
    </lineage>
</organism>
<dbReference type="FunFam" id="3.40.50.300:FF:000134">
    <property type="entry name" value="Iron-enterobactin ABC transporter ATP-binding protein"/>
    <property type="match status" value="1"/>
</dbReference>
<dbReference type="InterPro" id="IPR017871">
    <property type="entry name" value="ABC_transporter-like_CS"/>
</dbReference>
<evidence type="ECO:0000256" key="2">
    <source>
        <dbReference type="ARBA" id="ARBA00022741"/>
    </source>
</evidence>
<evidence type="ECO:0000256" key="1">
    <source>
        <dbReference type="ARBA" id="ARBA00022448"/>
    </source>
</evidence>
<gene>
    <name evidence="6" type="ORF">GSM42_09465</name>
</gene>
<dbReference type="InterPro" id="IPR003439">
    <property type="entry name" value="ABC_transporter-like_ATP-bd"/>
</dbReference>
<dbReference type="GO" id="GO:0016887">
    <property type="term" value="F:ATP hydrolysis activity"/>
    <property type="evidence" value="ECO:0007669"/>
    <property type="project" value="InterPro"/>
</dbReference>
<name>A0A6I4VVQ2_9BACL</name>
<dbReference type="PROSITE" id="PS00211">
    <property type="entry name" value="ABC_TRANSPORTER_1"/>
    <property type="match status" value="1"/>
</dbReference>
<dbReference type="InterPro" id="IPR003593">
    <property type="entry name" value="AAA+_ATPase"/>
</dbReference>
<evidence type="ECO:0000256" key="4">
    <source>
        <dbReference type="ARBA" id="ARBA00022967"/>
    </source>
</evidence>
<dbReference type="PANTHER" id="PTHR42794">
    <property type="entry name" value="HEMIN IMPORT ATP-BINDING PROTEIN HMUV"/>
    <property type="match status" value="1"/>
</dbReference>
<keyword evidence="2" id="KW-0547">Nucleotide-binding</keyword>
<sequence length="261" mass="30073">MILSAEGISKWYDTKPILQNINFQIHSNEWVSILGPNGSGKSTLLSCIAGSTKINDGQICLKGKRIEKYPVKERAKIIAYLTQEALPDMPNTVEEIVRMGRYPYKKLNLPWYQKEDLEIVEEVLSFTDTALLRKRQMSELSGGERQRVAIALALAQEPEILLLDEPTTYLDIYYQLTFFDLLRKWQQKKQTTIISVLHDINLASLYSDRCFLLKEGKMVDMGITSEIVTFDNIKKTFEVEPILMDHPYQRVPQILLKGEKK</sequence>